<feature type="non-terminal residue" evidence="1">
    <location>
        <position position="76"/>
    </location>
</feature>
<evidence type="ECO:0000313" key="1">
    <source>
        <dbReference type="EMBL" id="RDX95810.1"/>
    </source>
</evidence>
<feature type="non-terminal residue" evidence="1">
    <location>
        <position position="1"/>
    </location>
</feature>
<gene>
    <name evidence="1" type="ORF">CR513_21615</name>
</gene>
<accession>A0A371GZ24</accession>
<dbReference type="EMBL" id="QJKJ01004041">
    <property type="protein sequence ID" value="RDX95810.1"/>
    <property type="molecule type" value="Genomic_DNA"/>
</dbReference>
<keyword evidence="2" id="KW-1185">Reference proteome</keyword>
<name>A0A371GZ24_MUCPR</name>
<protein>
    <submittedName>
        <fullName evidence="1">Uncharacterized protein</fullName>
    </submittedName>
</protein>
<comment type="caution">
    <text evidence="1">The sequence shown here is derived from an EMBL/GenBank/DDBJ whole genome shotgun (WGS) entry which is preliminary data.</text>
</comment>
<evidence type="ECO:0000313" key="2">
    <source>
        <dbReference type="Proteomes" id="UP000257109"/>
    </source>
</evidence>
<dbReference type="AlphaFoldDB" id="A0A371GZ24"/>
<proteinExistence type="predicted"/>
<sequence>MCINIIRKDIISLINGKIYGLRLMTLLFCFLNTNMDNLLNHSFNQSLNLHRVAKQKPPSLNPYKIAKQKPLSLNPH</sequence>
<organism evidence="1 2">
    <name type="scientific">Mucuna pruriens</name>
    <name type="common">Velvet bean</name>
    <name type="synonym">Dolichos pruriens</name>
    <dbReference type="NCBI Taxonomy" id="157652"/>
    <lineage>
        <taxon>Eukaryota</taxon>
        <taxon>Viridiplantae</taxon>
        <taxon>Streptophyta</taxon>
        <taxon>Embryophyta</taxon>
        <taxon>Tracheophyta</taxon>
        <taxon>Spermatophyta</taxon>
        <taxon>Magnoliopsida</taxon>
        <taxon>eudicotyledons</taxon>
        <taxon>Gunneridae</taxon>
        <taxon>Pentapetalae</taxon>
        <taxon>rosids</taxon>
        <taxon>fabids</taxon>
        <taxon>Fabales</taxon>
        <taxon>Fabaceae</taxon>
        <taxon>Papilionoideae</taxon>
        <taxon>50 kb inversion clade</taxon>
        <taxon>NPAAA clade</taxon>
        <taxon>indigoferoid/millettioid clade</taxon>
        <taxon>Phaseoleae</taxon>
        <taxon>Mucuna</taxon>
    </lineage>
</organism>
<dbReference type="Proteomes" id="UP000257109">
    <property type="component" value="Unassembled WGS sequence"/>
</dbReference>
<reference evidence="1" key="1">
    <citation type="submission" date="2018-05" db="EMBL/GenBank/DDBJ databases">
        <title>Draft genome of Mucuna pruriens seed.</title>
        <authorList>
            <person name="Nnadi N.E."/>
            <person name="Vos R."/>
            <person name="Hasami M.H."/>
            <person name="Devisetty U.K."/>
            <person name="Aguiy J.C."/>
        </authorList>
    </citation>
    <scope>NUCLEOTIDE SEQUENCE [LARGE SCALE GENOMIC DNA]</scope>
    <source>
        <strain evidence="1">JCA_2017</strain>
    </source>
</reference>